<keyword evidence="2" id="KW-1185">Reference proteome</keyword>
<evidence type="ECO:0000313" key="2">
    <source>
        <dbReference type="Proteomes" id="UP000826271"/>
    </source>
</evidence>
<dbReference type="PANTHER" id="PTHR31900">
    <property type="entry name" value="F-BOX/RNI SUPERFAMILY PROTEIN-RELATED"/>
    <property type="match status" value="1"/>
</dbReference>
<name>A0AAV6X5U0_9LAMI</name>
<accession>A0AAV6X5U0</accession>
<dbReference type="PANTHER" id="PTHR31900:SF32">
    <property type="entry name" value="F-BOX_RNI_FBD-LIKE DOMAIN PROTEIN"/>
    <property type="match status" value="1"/>
</dbReference>
<dbReference type="EMBL" id="WHWC01000008">
    <property type="protein sequence ID" value="KAG8378299.1"/>
    <property type="molecule type" value="Genomic_DNA"/>
</dbReference>
<evidence type="ECO:0000313" key="1">
    <source>
        <dbReference type="EMBL" id="KAG8378299.1"/>
    </source>
</evidence>
<reference evidence="1" key="1">
    <citation type="submission" date="2019-10" db="EMBL/GenBank/DDBJ databases">
        <authorList>
            <person name="Zhang R."/>
            <person name="Pan Y."/>
            <person name="Wang J."/>
            <person name="Ma R."/>
            <person name="Yu S."/>
        </authorList>
    </citation>
    <scope>NUCLEOTIDE SEQUENCE</scope>
    <source>
        <strain evidence="1">LA-IB0</strain>
        <tissue evidence="1">Leaf</tissue>
    </source>
</reference>
<dbReference type="SUPFAM" id="SSF52058">
    <property type="entry name" value="L domain-like"/>
    <property type="match status" value="1"/>
</dbReference>
<comment type="caution">
    <text evidence="1">The sequence shown here is derived from an EMBL/GenBank/DDBJ whole genome shotgun (WGS) entry which is preliminary data.</text>
</comment>
<protein>
    <submittedName>
        <fullName evidence="1">Uncharacterized protein</fullName>
    </submittedName>
</protein>
<dbReference type="Proteomes" id="UP000826271">
    <property type="component" value="Unassembled WGS sequence"/>
</dbReference>
<gene>
    <name evidence="1" type="ORF">BUALT_Bualt08G0123000</name>
</gene>
<sequence>MNLKSAKKAVQTSILSKRWKNLWSSLPDLDFDFKLFASLNNVDLSWPHQNRRLMLRFTDYVSHFLSRRDDTSSIREFKLKSCELASTYSTFVEKCLDYAINHGVQTLDIDAYCYPTPFEFPVNLFRVKSLTILRLKQYSNSVVILKPFILPNLKTLYLERFHFDGNIYSFSKEPFSSLPNLEELTLHRCELLGLTISASKLRILEISFEYPLFSFEAKMEKISAPSLTSFRYEGYVPLVCPKVDFPCLEEVYVDNFANVQLPYRDGIEPLNLMKMLQQLENAKFVALTLGTIQVLATDANLLEQSPSPFPHMRKLKLIRRPCMIHPIDIVPLNVMNYLTNGSSFGESLVVEFPQGIEG</sequence>
<dbReference type="InterPro" id="IPR050232">
    <property type="entry name" value="FBL13/AtMIF1-like"/>
</dbReference>
<organism evidence="1 2">
    <name type="scientific">Buddleja alternifolia</name>
    <dbReference type="NCBI Taxonomy" id="168488"/>
    <lineage>
        <taxon>Eukaryota</taxon>
        <taxon>Viridiplantae</taxon>
        <taxon>Streptophyta</taxon>
        <taxon>Embryophyta</taxon>
        <taxon>Tracheophyta</taxon>
        <taxon>Spermatophyta</taxon>
        <taxon>Magnoliopsida</taxon>
        <taxon>eudicotyledons</taxon>
        <taxon>Gunneridae</taxon>
        <taxon>Pentapetalae</taxon>
        <taxon>asterids</taxon>
        <taxon>lamiids</taxon>
        <taxon>Lamiales</taxon>
        <taxon>Scrophulariaceae</taxon>
        <taxon>Buddlejeae</taxon>
        <taxon>Buddleja</taxon>
    </lineage>
</organism>
<dbReference type="AlphaFoldDB" id="A0AAV6X5U0"/>
<dbReference type="Gene3D" id="3.80.10.10">
    <property type="entry name" value="Ribonuclease Inhibitor"/>
    <property type="match status" value="1"/>
</dbReference>
<dbReference type="InterPro" id="IPR032675">
    <property type="entry name" value="LRR_dom_sf"/>
</dbReference>
<proteinExistence type="predicted"/>